<evidence type="ECO:0000313" key="3">
    <source>
        <dbReference type="Proteomes" id="UP000620156"/>
    </source>
</evidence>
<evidence type="ECO:0000313" key="2">
    <source>
        <dbReference type="EMBL" id="GGQ64447.1"/>
    </source>
</evidence>
<dbReference type="Proteomes" id="UP000620156">
    <property type="component" value="Unassembled WGS sequence"/>
</dbReference>
<gene>
    <name evidence="2" type="ORF">GCM10010145_37870</name>
</gene>
<comment type="caution">
    <text evidence="2">The sequence shown here is derived from an EMBL/GenBank/DDBJ whole genome shotgun (WGS) entry which is preliminary data.</text>
</comment>
<organism evidence="2 3">
    <name type="scientific">Streptomyces ruber</name>
    <dbReference type="NCBI Taxonomy" id="83378"/>
    <lineage>
        <taxon>Bacteria</taxon>
        <taxon>Bacillati</taxon>
        <taxon>Actinomycetota</taxon>
        <taxon>Actinomycetes</taxon>
        <taxon>Kitasatosporales</taxon>
        <taxon>Streptomycetaceae</taxon>
        <taxon>Streptomyces</taxon>
    </lineage>
</organism>
<sequence length="71" mass="7272">MIPASPHGVADQFGEDEHGGIDDIGSEALSEQVGARQFPHGPQVGRRSAEVHGEALRIGTQVVAGNRGGGT</sequence>
<reference evidence="2" key="2">
    <citation type="submission" date="2020-09" db="EMBL/GenBank/DDBJ databases">
        <authorList>
            <person name="Sun Q."/>
            <person name="Ohkuma M."/>
        </authorList>
    </citation>
    <scope>NUCLEOTIDE SEQUENCE</scope>
    <source>
        <strain evidence="2">JCM 3131</strain>
    </source>
</reference>
<keyword evidence="3" id="KW-1185">Reference proteome</keyword>
<dbReference type="AlphaFoldDB" id="A0A918BHR8"/>
<proteinExistence type="predicted"/>
<feature type="region of interest" description="Disordered" evidence="1">
    <location>
        <begin position="1"/>
        <end position="29"/>
    </location>
</feature>
<evidence type="ECO:0000256" key="1">
    <source>
        <dbReference type="SAM" id="MobiDB-lite"/>
    </source>
</evidence>
<reference evidence="2" key="1">
    <citation type="journal article" date="2014" name="Int. J. Syst. Evol. Microbiol.">
        <title>Complete genome sequence of Corynebacterium casei LMG S-19264T (=DSM 44701T), isolated from a smear-ripened cheese.</title>
        <authorList>
            <consortium name="US DOE Joint Genome Institute (JGI-PGF)"/>
            <person name="Walter F."/>
            <person name="Albersmeier A."/>
            <person name="Kalinowski J."/>
            <person name="Ruckert C."/>
        </authorList>
    </citation>
    <scope>NUCLEOTIDE SEQUENCE</scope>
    <source>
        <strain evidence="2">JCM 3131</strain>
    </source>
</reference>
<protein>
    <submittedName>
        <fullName evidence="2">Uncharacterized protein</fullName>
    </submittedName>
</protein>
<name>A0A918BHR8_9ACTN</name>
<accession>A0A918BHR8</accession>
<dbReference type="EMBL" id="BMQK01000008">
    <property type="protein sequence ID" value="GGQ64447.1"/>
    <property type="molecule type" value="Genomic_DNA"/>
</dbReference>